<dbReference type="Gene3D" id="4.10.110.10">
    <property type="entry name" value="Spasmolytic Protein, domain 1"/>
    <property type="match status" value="1"/>
</dbReference>
<dbReference type="SUPFAM" id="SSF51445">
    <property type="entry name" value="(Trans)glycosidases"/>
    <property type="match status" value="1"/>
</dbReference>
<dbReference type="InterPro" id="IPR011013">
    <property type="entry name" value="Gal_mutarotase_sf_dom"/>
</dbReference>
<dbReference type="Pfam" id="PF21365">
    <property type="entry name" value="Glyco_hydro_31_3rd"/>
    <property type="match status" value="1"/>
</dbReference>
<dbReference type="PROSITE" id="PS00025">
    <property type="entry name" value="P_TREFOIL_1"/>
    <property type="match status" value="1"/>
</dbReference>
<dbReference type="Pfam" id="PF00088">
    <property type="entry name" value="Trefoil"/>
    <property type="match status" value="1"/>
</dbReference>
<evidence type="ECO:0000256" key="3">
    <source>
        <dbReference type="ARBA" id="ARBA00022801"/>
    </source>
</evidence>
<evidence type="ECO:0000256" key="7">
    <source>
        <dbReference type="PROSITE-ProRule" id="PRU00779"/>
    </source>
</evidence>
<dbReference type="InterPro" id="IPR044913">
    <property type="entry name" value="P_trefoil_dom_sf"/>
</dbReference>
<keyword evidence="4 10" id="KW-0472">Membrane</keyword>
<evidence type="ECO:0000256" key="9">
    <source>
        <dbReference type="SAM" id="MobiDB-lite"/>
    </source>
</evidence>
<dbReference type="SUPFAM" id="SSF74650">
    <property type="entry name" value="Galactose mutarotase-like"/>
    <property type="match status" value="1"/>
</dbReference>
<dbReference type="EMBL" id="GBHO01025861">
    <property type="protein sequence ID" value="JAG17743.1"/>
    <property type="molecule type" value="Transcribed_RNA"/>
</dbReference>
<keyword evidence="3 8" id="KW-0378">Hydrolase</keyword>
<comment type="caution">
    <text evidence="7">Lacks conserved residue(s) required for the propagation of feature annotation.</text>
</comment>
<dbReference type="InterPro" id="IPR048395">
    <property type="entry name" value="Glyco_hydro_31_C"/>
</dbReference>
<dbReference type="Gene3D" id="3.20.20.80">
    <property type="entry name" value="Glycosidases"/>
    <property type="match status" value="1"/>
</dbReference>
<dbReference type="SUPFAM" id="SSF57492">
    <property type="entry name" value="Trefoil"/>
    <property type="match status" value="1"/>
</dbReference>
<dbReference type="GO" id="GO:0004558">
    <property type="term" value="F:alpha-1,4-glucosidase activity"/>
    <property type="evidence" value="ECO:0007669"/>
    <property type="project" value="TreeGrafter"/>
</dbReference>
<keyword evidence="10" id="KW-1133">Transmembrane helix</keyword>
<evidence type="ECO:0000256" key="8">
    <source>
        <dbReference type="RuleBase" id="RU361185"/>
    </source>
</evidence>
<name>A0A0A9XG13_LYGHE</name>
<dbReference type="AlphaFoldDB" id="A0A0A9XG13"/>
<dbReference type="GO" id="GO:0012505">
    <property type="term" value="C:endomembrane system"/>
    <property type="evidence" value="ECO:0007669"/>
    <property type="project" value="UniProtKB-SubCell"/>
</dbReference>
<reference evidence="12" key="1">
    <citation type="journal article" date="2014" name="PLoS ONE">
        <title>Transcriptome-Based Identification of ABC Transporters in the Western Tarnished Plant Bug Lygus hesperus.</title>
        <authorList>
            <person name="Hull J.J."/>
            <person name="Chaney K."/>
            <person name="Geib S.M."/>
            <person name="Fabrick J.A."/>
            <person name="Brent C.S."/>
            <person name="Walsh D."/>
            <person name="Lavine L.C."/>
        </authorList>
    </citation>
    <scope>NUCLEOTIDE SEQUENCE</scope>
</reference>
<feature type="disulfide bond" evidence="7">
    <location>
        <begin position="161"/>
        <end position="178"/>
    </location>
</feature>
<proteinExistence type="inferred from homology"/>
<dbReference type="Gene3D" id="2.60.40.1180">
    <property type="entry name" value="Golgi alpha-mannosidase II"/>
    <property type="match status" value="2"/>
</dbReference>
<dbReference type="PANTHER" id="PTHR22762">
    <property type="entry name" value="ALPHA-GLUCOSIDASE"/>
    <property type="match status" value="1"/>
</dbReference>
<dbReference type="InterPro" id="IPR013780">
    <property type="entry name" value="Glyco_hydro_b"/>
</dbReference>
<keyword evidence="5 7" id="KW-1015">Disulfide bond</keyword>
<reference evidence="12" key="2">
    <citation type="submission" date="2014-07" db="EMBL/GenBank/DDBJ databases">
        <authorList>
            <person name="Hull J."/>
        </authorList>
    </citation>
    <scope>NUCLEOTIDE SEQUENCE</scope>
</reference>
<dbReference type="InterPro" id="IPR030458">
    <property type="entry name" value="Glyco_hydro_31_AS"/>
</dbReference>
<keyword evidence="10" id="KW-0812">Transmembrane</keyword>
<protein>
    <submittedName>
        <fullName evidence="12">Lysosomal alpha-glucosidase</fullName>
    </submittedName>
</protein>
<evidence type="ECO:0000256" key="4">
    <source>
        <dbReference type="ARBA" id="ARBA00023136"/>
    </source>
</evidence>
<evidence type="ECO:0000313" key="12">
    <source>
        <dbReference type="EMBL" id="JAG17743.1"/>
    </source>
</evidence>
<comment type="subcellular location">
    <subcellularLocation>
        <location evidence="1">Endomembrane system</location>
    </subcellularLocation>
</comment>
<dbReference type="SMART" id="SM00018">
    <property type="entry name" value="PD"/>
    <property type="match status" value="1"/>
</dbReference>
<accession>A0A0A9XG13</accession>
<dbReference type="SUPFAM" id="SSF51011">
    <property type="entry name" value="Glycosyl hydrolase domain"/>
    <property type="match status" value="1"/>
</dbReference>
<evidence type="ECO:0000256" key="5">
    <source>
        <dbReference type="ARBA" id="ARBA00023157"/>
    </source>
</evidence>
<keyword evidence="6 8" id="KW-0326">Glycosidase</keyword>
<organism evidence="12">
    <name type="scientific">Lygus hesperus</name>
    <name type="common">Western plant bug</name>
    <dbReference type="NCBI Taxonomy" id="30085"/>
    <lineage>
        <taxon>Eukaryota</taxon>
        <taxon>Metazoa</taxon>
        <taxon>Ecdysozoa</taxon>
        <taxon>Arthropoda</taxon>
        <taxon>Hexapoda</taxon>
        <taxon>Insecta</taxon>
        <taxon>Pterygota</taxon>
        <taxon>Neoptera</taxon>
        <taxon>Paraneoptera</taxon>
        <taxon>Hemiptera</taxon>
        <taxon>Heteroptera</taxon>
        <taxon>Panheteroptera</taxon>
        <taxon>Cimicomorpha</taxon>
        <taxon>Miridae</taxon>
        <taxon>Mirini</taxon>
        <taxon>Lygus</taxon>
    </lineage>
</organism>
<dbReference type="PROSITE" id="PS00707">
    <property type="entry name" value="GLYCOSYL_HYDROL_F31_2"/>
    <property type="match status" value="1"/>
</dbReference>
<dbReference type="InterPro" id="IPR017853">
    <property type="entry name" value="GH"/>
</dbReference>
<dbReference type="Pfam" id="PF01055">
    <property type="entry name" value="Glyco_hydro_31_2nd"/>
    <property type="match status" value="1"/>
</dbReference>
<dbReference type="Gene3D" id="2.60.40.1760">
    <property type="entry name" value="glycosyl hydrolase (family 31)"/>
    <property type="match status" value="1"/>
</dbReference>
<evidence type="ECO:0000259" key="11">
    <source>
        <dbReference type="PROSITE" id="PS51448"/>
    </source>
</evidence>
<comment type="similarity">
    <text evidence="2 8">Belongs to the glycosyl hydrolase 31 family.</text>
</comment>
<dbReference type="GO" id="GO:0005975">
    <property type="term" value="P:carbohydrate metabolic process"/>
    <property type="evidence" value="ECO:0007669"/>
    <property type="project" value="InterPro"/>
</dbReference>
<evidence type="ECO:0000256" key="1">
    <source>
        <dbReference type="ARBA" id="ARBA00004308"/>
    </source>
</evidence>
<evidence type="ECO:0000256" key="2">
    <source>
        <dbReference type="ARBA" id="ARBA00007806"/>
    </source>
</evidence>
<dbReference type="CDD" id="cd00111">
    <property type="entry name" value="Trefoil"/>
    <property type="match status" value="1"/>
</dbReference>
<dbReference type="InterPro" id="IPR000519">
    <property type="entry name" value="P_trefoil_dom"/>
</dbReference>
<sequence>MTVPVPSSRPPKPSGSPQASDSQSIQNDSHPLLFVEQPRKGRNRRLACGFFLKFVCPLLALFILCLNNFYGPDAYHIRLHIAWPSFSWWTMMKKWEAIHGPYVREYFYAEQYGKYLMPEALPFDPSQDLPNPHPPSADACAAIKELRFDCFPQGTVSQTECVNRGCCYQESTGPIPSCFYPAGYASYNYTNILFNDDNITAELTASFKSPYPKQYAKVYLSIVYLRPDVVGITYSPTKLKFEDMKRPFLRNRPPQFGANGKSLSYKVDISPDRPGFRIIRNSNGRVLFDTTTSGTLFSEQFAQLSTVLPSKYIYGLESRANSFPLDTNWNTITLFNHDIPPTKKNGYGSYPSYLCMEGDGKAHMVDFMTEVATDFRLQPNGLTVRTISGVLGLTISIGDSPEAMYKARKDVFIPPPLPPFWSLGFHFSRFGYKDTQDMKNTWTRLKNAKIPLDTLWTDIDYMNNRNDFTLSPYFEDLPQFVKELHDKEGMHYVLIIDPGVSGSEPAGTYPPYDRGLKADVFIKDSSGKKPLIGKVWNSKSTVFPDFGHPKSLEYWMNLIEDFHNQLEFDGIWLDMNEPSNFVNGSITGCPQNDLENPPYLPGVDGGALNYHTLCMSAKQFPRHHYYEHNSYALGEAVATSFALTQLRQERSFVISRAGQTFSPAFSGMWTGDVSSTWDDLKQSVRDIMTFNLLGQPMVGADICGFNGNTSKNLCLRWHQLGAFYPFSRNHNTDDAIDQDAVALGIEEPVRSALNIRYALLPYLYTLFFANQQSGLPVVRPSFYEFPELLDSYTVDQQFFWGDSILIIPALEETRSYVKAYIGDQGPWYNFTSLERLPVSGSVVVVGTPLDRIAVFLRGGYIVPTFNVNGAVTTQQLREAGSLSIIVPLNDTQQATGIFYWDDGRSVDPKFSFGHFVASKGALLSHMYSTNYKDNLRIDSVKVFSVDSPVSNVTLNSKPHPFSYDAATKILIVEPKLSVYENITLLWS</sequence>
<evidence type="ECO:0000256" key="10">
    <source>
        <dbReference type="SAM" id="Phobius"/>
    </source>
</evidence>
<dbReference type="CDD" id="cd06602">
    <property type="entry name" value="GH31_MGAM_SI_GAA"/>
    <property type="match status" value="1"/>
</dbReference>
<feature type="region of interest" description="Disordered" evidence="9">
    <location>
        <begin position="1"/>
        <end position="26"/>
    </location>
</feature>
<feature type="domain" description="P-type" evidence="11">
    <location>
        <begin position="138"/>
        <end position="182"/>
    </location>
</feature>
<dbReference type="InterPro" id="IPR017957">
    <property type="entry name" value="P_trefoil_CS"/>
</dbReference>
<gene>
    <name evidence="12" type="primary">Gaa</name>
    <name evidence="12" type="ORF">CM83_91822</name>
</gene>
<evidence type="ECO:0000256" key="6">
    <source>
        <dbReference type="ARBA" id="ARBA00023295"/>
    </source>
</evidence>
<dbReference type="PANTHER" id="PTHR22762:SF131">
    <property type="entry name" value="GLYCOSIDE HYDROLASE FAMILY 31 N-TERMINAL DOMAIN-CONTAINING PROTEIN"/>
    <property type="match status" value="1"/>
</dbReference>
<dbReference type="InterPro" id="IPR000322">
    <property type="entry name" value="Glyco_hydro_31_TIM"/>
</dbReference>
<dbReference type="PROSITE" id="PS00129">
    <property type="entry name" value="GLYCOSYL_HYDROL_F31_1"/>
    <property type="match status" value="1"/>
</dbReference>
<dbReference type="PROSITE" id="PS51448">
    <property type="entry name" value="P_TREFOIL_2"/>
    <property type="match status" value="1"/>
</dbReference>
<dbReference type="GO" id="GO:0030246">
    <property type="term" value="F:carbohydrate binding"/>
    <property type="evidence" value="ECO:0007669"/>
    <property type="project" value="InterPro"/>
</dbReference>
<dbReference type="InterPro" id="IPR030459">
    <property type="entry name" value="Glyco_hydro_31_CS"/>
</dbReference>
<feature type="transmembrane region" description="Helical" evidence="10">
    <location>
        <begin position="46"/>
        <end position="70"/>
    </location>
</feature>